<dbReference type="Proteomes" id="UP001302126">
    <property type="component" value="Unassembled WGS sequence"/>
</dbReference>
<evidence type="ECO:0000313" key="5">
    <source>
        <dbReference type="Proteomes" id="UP001302126"/>
    </source>
</evidence>
<dbReference type="PANTHER" id="PTHR24320">
    <property type="entry name" value="RETINOL DEHYDROGENASE"/>
    <property type="match status" value="1"/>
</dbReference>
<reference evidence="4" key="2">
    <citation type="submission" date="2023-05" db="EMBL/GenBank/DDBJ databases">
        <authorList>
            <consortium name="Lawrence Berkeley National Laboratory"/>
            <person name="Steindorff A."/>
            <person name="Hensen N."/>
            <person name="Bonometti L."/>
            <person name="Westerberg I."/>
            <person name="Brannstrom I.O."/>
            <person name="Guillou S."/>
            <person name="Cros-Aarteil S."/>
            <person name="Calhoun S."/>
            <person name="Haridas S."/>
            <person name="Kuo A."/>
            <person name="Mondo S."/>
            <person name="Pangilinan J."/>
            <person name="Riley R."/>
            <person name="Labutti K."/>
            <person name="Andreopoulos B."/>
            <person name="Lipzen A."/>
            <person name="Chen C."/>
            <person name="Yanf M."/>
            <person name="Daum C."/>
            <person name="Ng V."/>
            <person name="Clum A."/>
            <person name="Ohm R."/>
            <person name="Martin F."/>
            <person name="Silar P."/>
            <person name="Natvig D."/>
            <person name="Lalanne C."/>
            <person name="Gautier V."/>
            <person name="Ament-Velasquez S.L."/>
            <person name="Kruys A."/>
            <person name="Hutchinson M.I."/>
            <person name="Powell A.J."/>
            <person name="Barry K."/>
            <person name="Miller A.N."/>
            <person name="Grigoriev I.V."/>
            <person name="Debuchy R."/>
            <person name="Gladieux P."/>
            <person name="Thoren M.H."/>
            <person name="Johannesson H."/>
        </authorList>
    </citation>
    <scope>NUCLEOTIDE SEQUENCE</scope>
    <source>
        <strain evidence="4">PSN309</strain>
    </source>
</reference>
<dbReference type="SUPFAM" id="SSF51735">
    <property type="entry name" value="NAD(P)-binding Rossmann-fold domains"/>
    <property type="match status" value="1"/>
</dbReference>
<sequence length="322" mass="35121">MPFYNQNTTADIVAADVAAQIEGKVILTTGVSSGTLGATFVESIAQHRPALLILAGRSLTKIQETGKAITAAFPAVTVRLLELDLSSLAAVRKAAEKVNAWDDIPHIDVLVNNAGVMGVPWSKTVDGIESTFEINHLAHFLFTNLIITKLLAAKNPRVVNVGSEGHRFNPVRFGDYNFHGGSAYNKWQAYGQSKTANMLFSVSLAKKLGGRLKSYCLHPGFSGTHLADHIDWQQEQVAIQEVEQVLGNETGPIEFRSPAHCAATHVYAAFDPALEAHNGGYLLNCHVADPFVDTVKPWGTSEVEAEKLWRLSEKLVEQKFTY</sequence>
<keyword evidence="5" id="KW-1185">Reference proteome</keyword>
<name>A0AAN7AEY7_9PEZI</name>
<dbReference type="Pfam" id="PF00106">
    <property type="entry name" value="adh_short"/>
    <property type="match status" value="1"/>
</dbReference>
<reference evidence="4" key="1">
    <citation type="journal article" date="2023" name="Mol. Phylogenet. Evol.">
        <title>Genome-scale phylogeny and comparative genomics of the fungal order Sordariales.</title>
        <authorList>
            <person name="Hensen N."/>
            <person name="Bonometti L."/>
            <person name="Westerberg I."/>
            <person name="Brannstrom I.O."/>
            <person name="Guillou S."/>
            <person name="Cros-Aarteil S."/>
            <person name="Calhoun S."/>
            <person name="Haridas S."/>
            <person name="Kuo A."/>
            <person name="Mondo S."/>
            <person name="Pangilinan J."/>
            <person name="Riley R."/>
            <person name="LaButti K."/>
            <person name="Andreopoulos B."/>
            <person name="Lipzen A."/>
            <person name="Chen C."/>
            <person name="Yan M."/>
            <person name="Daum C."/>
            <person name="Ng V."/>
            <person name="Clum A."/>
            <person name="Steindorff A."/>
            <person name="Ohm R.A."/>
            <person name="Martin F."/>
            <person name="Silar P."/>
            <person name="Natvig D.O."/>
            <person name="Lalanne C."/>
            <person name="Gautier V."/>
            <person name="Ament-Velasquez S.L."/>
            <person name="Kruys A."/>
            <person name="Hutchinson M.I."/>
            <person name="Powell A.J."/>
            <person name="Barry K."/>
            <person name="Miller A.N."/>
            <person name="Grigoriev I.V."/>
            <person name="Debuchy R."/>
            <person name="Gladieux P."/>
            <person name="Hiltunen Thoren M."/>
            <person name="Johannesson H."/>
        </authorList>
    </citation>
    <scope>NUCLEOTIDE SEQUENCE</scope>
    <source>
        <strain evidence="4">PSN309</strain>
    </source>
</reference>
<dbReference type="PANTHER" id="PTHR24320:SF283">
    <property type="entry name" value="RETINOL DEHYDROGENASE 11"/>
    <property type="match status" value="1"/>
</dbReference>
<keyword evidence="2" id="KW-0560">Oxidoreductase</keyword>
<proteinExistence type="inferred from homology"/>
<accession>A0AAN7AEY7</accession>
<organism evidence="4 5">
    <name type="scientific">Podospora australis</name>
    <dbReference type="NCBI Taxonomy" id="1536484"/>
    <lineage>
        <taxon>Eukaryota</taxon>
        <taxon>Fungi</taxon>
        <taxon>Dikarya</taxon>
        <taxon>Ascomycota</taxon>
        <taxon>Pezizomycotina</taxon>
        <taxon>Sordariomycetes</taxon>
        <taxon>Sordariomycetidae</taxon>
        <taxon>Sordariales</taxon>
        <taxon>Podosporaceae</taxon>
        <taxon>Podospora</taxon>
    </lineage>
</organism>
<dbReference type="InterPro" id="IPR036291">
    <property type="entry name" value="NAD(P)-bd_dom_sf"/>
</dbReference>
<dbReference type="GO" id="GO:0016491">
    <property type="term" value="F:oxidoreductase activity"/>
    <property type="evidence" value="ECO:0007669"/>
    <property type="project" value="UniProtKB-KW"/>
</dbReference>
<gene>
    <name evidence="4" type="ORF">QBC35DRAFT_113030</name>
</gene>
<protein>
    <submittedName>
        <fullName evidence="4">Short-chain dehydrogenase</fullName>
    </submittedName>
</protein>
<dbReference type="AlphaFoldDB" id="A0AAN7AEY7"/>
<evidence type="ECO:0000313" key="4">
    <source>
        <dbReference type="EMBL" id="KAK4183430.1"/>
    </source>
</evidence>
<comment type="similarity">
    <text evidence="1 3">Belongs to the short-chain dehydrogenases/reductases (SDR) family.</text>
</comment>
<dbReference type="PRINTS" id="PR00080">
    <property type="entry name" value="SDRFAMILY"/>
</dbReference>
<evidence type="ECO:0000256" key="3">
    <source>
        <dbReference type="RuleBase" id="RU000363"/>
    </source>
</evidence>
<comment type="caution">
    <text evidence="4">The sequence shown here is derived from an EMBL/GenBank/DDBJ whole genome shotgun (WGS) entry which is preliminary data.</text>
</comment>
<dbReference type="PRINTS" id="PR00081">
    <property type="entry name" value="GDHRDH"/>
</dbReference>
<dbReference type="InterPro" id="IPR002347">
    <property type="entry name" value="SDR_fam"/>
</dbReference>
<evidence type="ECO:0000256" key="1">
    <source>
        <dbReference type="ARBA" id="ARBA00006484"/>
    </source>
</evidence>
<evidence type="ECO:0000256" key="2">
    <source>
        <dbReference type="ARBA" id="ARBA00023002"/>
    </source>
</evidence>
<dbReference type="EMBL" id="MU864549">
    <property type="protein sequence ID" value="KAK4183430.1"/>
    <property type="molecule type" value="Genomic_DNA"/>
</dbReference>
<dbReference type="Gene3D" id="3.40.50.720">
    <property type="entry name" value="NAD(P)-binding Rossmann-like Domain"/>
    <property type="match status" value="1"/>
</dbReference>